<evidence type="ECO:0000256" key="1">
    <source>
        <dbReference type="ARBA" id="ARBA00004370"/>
    </source>
</evidence>
<dbReference type="RefSeq" id="XP_014664361.1">
    <property type="nucleotide sequence ID" value="XM_014808875.1"/>
</dbReference>
<name>A0ABM1DWP0_PRICU</name>
<keyword evidence="3 7" id="KW-1133">Transmembrane helix</keyword>
<sequence>MSMFPDIGSFPSEININEWLQFLNVSANVTLDEPTSPTEVAPRQQTPISNVEIALEHLNQFYIPLIVFVGLLGNSLSVIVFFMTKLRAMSSSYYLAALATADSGLLVALFVVWLNSLDVNSFNRSGMCQLIVYATLVFSFLSVWLVVAFTVERFIAVTYPLHRPTMCTVRRAKFTVGGLTAFAMLQYTYVFATTGVVQTNTGAVCALYPQYMTAMTVLNNIDTVTTLICPFIVIVTMNVTIARKVIDFYRRRASLNAAVSQDSATNPATGRSYMYMRPLASSGGLRLNSNSSSRTPPLPRLHGVGNGQQCDTALSYGYRPTSPARTSSAPYPVVRSHRDSLRTRNQIRITKMLLLISTVFILLNLPSHAIRIHVFIEGLFDPGYRLTPRLFILQQYFQLIYYTNFAINFFLYSLAGANFRKALKMLEEKYVCSYGNSSEHTAPLPMPVQMAPPSRASGSNSRSRSKGSRSNSYNSGPG</sequence>
<feature type="transmembrane region" description="Helical" evidence="7">
    <location>
        <begin position="396"/>
        <end position="415"/>
    </location>
</feature>
<keyword evidence="4 7" id="KW-0472">Membrane</keyword>
<gene>
    <name evidence="10" type="primary">LOC106806794</name>
</gene>
<evidence type="ECO:0000256" key="5">
    <source>
        <dbReference type="RuleBase" id="RU000688"/>
    </source>
</evidence>
<dbReference type="InterPro" id="IPR000276">
    <property type="entry name" value="GPCR_Rhodpsn"/>
</dbReference>
<dbReference type="PANTHER" id="PTHR46641:SF25">
    <property type="entry name" value="CNMAMIDE RECEPTOR-RELATED"/>
    <property type="match status" value="1"/>
</dbReference>
<dbReference type="PRINTS" id="PR00237">
    <property type="entry name" value="GPCRRHODOPSN"/>
</dbReference>
<evidence type="ECO:0000259" key="8">
    <source>
        <dbReference type="PROSITE" id="PS50262"/>
    </source>
</evidence>
<feature type="transmembrane region" description="Helical" evidence="7">
    <location>
        <begin position="94"/>
        <end position="114"/>
    </location>
</feature>
<dbReference type="InterPro" id="IPR052954">
    <property type="entry name" value="GPCR-Ligand_Int"/>
</dbReference>
<evidence type="ECO:0000313" key="9">
    <source>
        <dbReference type="Proteomes" id="UP000695022"/>
    </source>
</evidence>
<reference evidence="10" key="1">
    <citation type="submission" date="2025-08" db="UniProtKB">
        <authorList>
            <consortium name="RefSeq"/>
        </authorList>
    </citation>
    <scope>IDENTIFICATION</scope>
</reference>
<dbReference type="PROSITE" id="PS50262">
    <property type="entry name" value="G_PROTEIN_RECEP_F1_2"/>
    <property type="match status" value="1"/>
</dbReference>
<keyword evidence="5" id="KW-0807">Transducer</keyword>
<dbReference type="Proteomes" id="UP000695022">
    <property type="component" value="Unplaced"/>
</dbReference>
<dbReference type="CDD" id="cd14978">
    <property type="entry name" value="7tmA_FMRFamide_R-like"/>
    <property type="match status" value="1"/>
</dbReference>
<feature type="transmembrane region" description="Helical" evidence="7">
    <location>
        <begin position="61"/>
        <end position="82"/>
    </location>
</feature>
<dbReference type="SUPFAM" id="SSF81321">
    <property type="entry name" value="Family A G protein-coupled receptor-like"/>
    <property type="match status" value="1"/>
</dbReference>
<keyword evidence="5" id="KW-0297">G-protein coupled receptor</keyword>
<dbReference type="Gene3D" id="1.20.1070.10">
    <property type="entry name" value="Rhodopsin 7-helix transmembrane proteins"/>
    <property type="match status" value="1"/>
</dbReference>
<feature type="transmembrane region" description="Helical" evidence="7">
    <location>
        <begin position="130"/>
        <end position="151"/>
    </location>
</feature>
<feature type="compositionally biased region" description="Low complexity" evidence="6">
    <location>
        <begin position="454"/>
        <end position="478"/>
    </location>
</feature>
<proteinExistence type="inferred from homology"/>
<comment type="similarity">
    <text evidence="5">Belongs to the G-protein coupled receptor 1 family.</text>
</comment>
<feature type="transmembrane region" description="Helical" evidence="7">
    <location>
        <begin position="352"/>
        <end position="376"/>
    </location>
</feature>
<keyword evidence="2 5" id="KW-0812">Transmembrane</keyword>
<feature type="transmembrane region" description="Helical" evidence="7">
    <location>
        <begin position="172"/>
        <end position="192"/>
    </location>
</feature>
<evidence type="ECO:0000256" key="6">
    <source>
        <dbReference type="SAM" id="MobiDB-lite"/>
    </source>
</evidence>
<dbReference type="PROSITE" id="PS00237">
    <property type="entry name" value="G_PROTEIN_RECEP_F1_1"/>
    <property type="match status" value="1"/>
</dbReference>
<dbReference type="Pfam" id="PF00001">
    <property type="entry name" value="7tm_1"/>
    <property type="match status" value="1"/>
</dbReference>
<evidence type="ECO:0000256" key="4">
    <source>
        <dbReference type="ARBA" id="ARBA00023136"/>
    </source>
</evidence>
<dbReference type="PANTHER" id="PTHR46641">
    <property type="entry name" value="FMRFAMIDE RECEPTOR-RELATED"/>
    <property type="match status" value="1"/>
</dbReference>
<organism evidence="9 10">
    <name type="scientific">Priapulus caudatus</name>
    <name type="common">Priapulid worm</name>
    <dbReference type="NCBI Taxonomy" id="37621"/>
    <lineage>
        <taxon>Eukaryota</taxon>
        <taxon>Metazoa</taxon>
        <taxon>Ecdysozoa</taxon>
        <taxon>Scalidophora</taxon>
        <taxon>Priapulida</taxon>
        <taxon>Priapulimorpha</taxon>
        <taxon>Priapulimorphida</taxon>
        <taxon>Priapulidae</taxon>
        <taxon>Priapulus</taxon>
    </lineage>
</organism>
<dbReference type="GeneID" id="106806794"/>
<evidence type="ECO:0000313" key="10">
    <source>
        <dbReference type="RefSeq" id="XP_014664361.1"/>
    </source>
</evidence>
<comment type="subcellular location">
    <subcellularLocation>
        <location evidence="1">Membrane</location>
    </subcellularLocation>
</comment>
<evidence type="ECO:0000256" key="3">
    <source>
        <dbReference type="ARBA" id="ARBA00022989"/>
    </source>
</evidence>
<evidence type="ECO:0000256" key="7">
    <source>
        <dbReference type="SAM" id="Phobius"/>
    </source>
</evidence>
<feature type="domain" description="G-protein coupled receptors family 1 profile" evidence="8">
    <location>
        <begin position="73"/>
        <end position="412"/>
    </location>
</feature>
<protein>
    <submittedName>
        <fullName evidence="10">Uncharacterized protein LOC106806794</fullName>
    </submittedName>
</protein>
<dbReference type="InterPro" id="IPR017452">
    <property type="entry name" value="GPCR_Rhodpsn_7TM"/>
</dbReference>
<keyword evidence="5" id="KW-0675">Receptor</keyword>
<feature type="region of interest" description="Disordered" evidence="6">
    <location>
        <begin position="441"/>
        <end position="478"/>
    </location>
</feature>
<evidence type="ECO:0000256" key="2">
    <source>
        <dbReference type="ARBA" id="ARBA00022692"/>
    </source>
</evidence>
<keyword evidence="9" id="KW-1185">Reference proteome</keyword>
<accession>A0ABM1DWP0</accession>
<feature type="transmembrane region" description="Helical" evidence="7">
    <location>
        <begin position="224"/>
        <end position="242"/>
    </location>
</feature>